<sequence length="101" mass="11616">MNGFIGNYLFLVLIRRSSNFCPSASLVFYSRCSSAFNFVFERYLHSSVIFRMLQTNSFASVFIFLMISRFTTGNAGGKKSDCFNTRGLLFLLFKTYFRCSS</sequence>
<protein>
    <submittedName>
        <fullName evidence="1">Uncharacterized protein</fullName>
    </submittedName>
</protein>
<evidence type="ECO:0000313" key="1">
    <source>
        <dbReference type="EMBL" id="KAJ4726398.1"/>
    </source>
</evidence>
<reference evidence="1 2" key="1">
    <citation type="journal article" date="2023" name="Science">
        <title>Complex scaffold remodeling in plant triterpene biosynthesis.</title>
        <authorList>
            <person name="De La Pena R."/>
            <person name="Hodgson H."/>
            <person name="Liu J.C."/>
            <person name="Stephenson M.J."/>
            <person name="Martin A.C."/>
            <person name="Owen C."/>
            <person name="Harkess A."/>
            <person name="Leebens-Mack J."/>
            <person name="Jimenez L.E."/>
            <person name="Osbourn A."/>
            <person name="Sattely E.S."/>
        </authorList>
    </citation>
    <scope>NUCLEOTIDE SEQUENCE [LARGE SCALE GENOMIC DNA]</scope>
    <source>
        <strain evidence="2">cv. JPN11</strain>
        <tissue evidence="1">Leaf</tissue>
    </source>
</reference>
<dbReference type="EMBL" id="CM051395">
    <property type="protein sequence ID" value="KAJ4726398.1"/>
    <property type="molecule type" value="Genomic_DNA"/>
</dbReference>
<accession>A0ACC1YTP0</accession>
<dbReference type="Proteomes" id="UP001164539">
    <property type="component" value="Chromosome 2"/>
</dbReference>
<proteinExistence type="predicted"/>
<evidence type="ECO:0000313" key="2">
    <source>
        <dbReference type="Proteomes" id="UP001164539"/>
    </source>
</evidence>
<name>A0ACC1YTP0_MELAZ</name>
<comment type="caution">
    <text evidence="1">The sequence shown here is derived from an EMBL/GenBank/DDBJ whole genome shotgun (WGS) entry which is preliminary data.</text>
</comment>
<keyword evidence="2" id="KW-1185">Reference proteome</keyword>
<organism evidence="1 2">
    <name type="scientific">Melia azedarach</name>
    <name type="common">Chinaberry tree</name>
    <dbReference type="NCBI Taxonomy" id="155640"/>
    <lineage>
        <taxon>Eukaryota</taxon>
        <taxon>Viridiplantae</taxon>
        <taxon>Streptophyta</taxon>
        <taxon>Embryophyta</taxon>
        <taxon>Tracheophyta</taxon>
        <taxon>Spermatophyta</taxon>
        <taxon>Magnoliopsida</taxon>
        <taxon>eudicotyledons</taxon>
        <taxon>Gunneridae</taxon>
        <taxon>Pentapetalae</taxon>
        <taxon>rosids</taxon>
        <taxon>malvids</taxon>
        <taxon>Sapindales</taxon>
        <taxon>Meliaceae</taxon>
        <taxon>Melia</taxon>
    </lineage>
</organism>
<gene>
    <name evidence="1" type="ORF">OWV82_005114</name>
</gene>